<name>A0A6P7G369_DIAVI</name>
<dbReference type="InterPro" id="IPR002937">
    <property type="entry name" value="Amino_oxidase"/>
</dbReference>
<dbReference type="Pfam" id="PF01593">
    <property type="entry name" value="Amino_oxidase"/>
    <property type="match status" value="1"/>
</dbReference>
<sequence>MSRLSLIVLLFLACLKLIYSNEYHKIVIIGAGASGLAAGVRLLENDIDDFMILEAEPRIGGRVKTVNFDGANVDLGATYCDGQKGNIIYEDLQRKNLLDLLESVESAKEFYLSSRKNISKELSKEIHDDIIVDLFLAGDFQNSTESYSTEIPRRFNEVFLKKYQNDPEKLEVAKSVIHFIHYFAMGLDAALTWNDLAANTEFVEAEGHILRWKENGYKIYLDVLTKRYPNPEQELPIRNKIHLNKEVIKITMDASNNRLNIVCSDASTYEAKHVIFTPSLGVLKAKANSLFDPRLPQNKLKAIENIGYGDTGTVFLKYETKWWGNLTGFNLLWAREDLQSSKEKFPEGPTTSDGRSWITGLYNIGAIPNTNLLLVSLSGDTVPALETMDEQILKNGIYYTLNMFLGNKFDIPKNPKLLRSNWYNNPNFRGSYSYKSMKTRPEDRLHLLEPITYHGRLLIQFAGEATNRDHYSSVHGAIESGYREADRLKDFLKDNKRTYYDHLKNAISLPKKL</sequence>
<evidence type="ECO:0000259" key="2">
    <source>
        <dbReference type="Pfam" id="PF01593"/>
    </source>
</evidence>
<dbReference type="RefSeq" id="XP_028143409.1">
    <property type="nucleotide sequence ID" value="XM_028287608.1"/>
</dbReference>
<protein>
    <submittedName>
        <fullName evidence="3">Probable polyamine oxidase 5 isoform X1</fullName>
    </submittedName>
</protein>
<dbReference type="Gene3D" id="3.50.50.60">
    <property type="entry name" value="FAD/NAD(P)-binding domain"/>
    <property type="match status" value="1"/>
</dbReference>
<reference evidence="3" key="1">
    <citation type="submission" date="2025-08" db="UniProtKB">
        <authorList>
            <consortium name="RefSeq"/>
        </authorList>
    </citation>
    <scope>IDENTIFICATION</scope>
    <source>
        <tissue evidence="3">Whole insect</tissue>
    </source>
</reference>
<dbReference type="OrthoDB" id="5046242at2759"/>
<dbReference type="SUPFAM" id="SSF51905">
    <property type="entry name" value="FAD/NAD(P)-binding domain"/>
    <property type="match status" value="1"/>
</dbReference>
<proteinExistence type="predicted"/>
<evidence type="ECO:0000313" key="3">
    <source>
        <dbReference type="RefSeq" id="XP_028143409.1"/>
    </source>
</evidence>
<dbReference type="Gene3D" id="3.90.660.10">
    <property type="match status" value="1"/>
</dbReference>
<gene>
    <name evidence="3" type="primary">LOC114337201</name>
</gene>
<dbReference type="InterPro" id="IPR036188">
    <property type="entry name" value="FAD/NAD-bd_sf"/>
</dbReference>
<feature type="domain" description="Amine oxidase" evidence="2">
    <location>
        <begin position="34"/>
        <end position="488"/>
    </location>
</feature>
<dbReference type="InterPro" id="IPR050281">
    <property type="entry name" value="Flavin_monoamine_oxidase"/>
</dbReference>
<dbReference type="SUPFAM" id="SSF54373">
    <property type="entry name" value="FAD-linked reductases, C-terminal domain"/>
    <property type="match status" value="1"/>
</dbReference>
<keyword evidence="1" id="KW-0732">Signal</keyword>
<accession>A0A6P7G369</accession>
<feature type="signal peptide" evidence="1">
    <location>
        <begin position="1"/>
        <end position="20"/>
    </location>
</feature>
<dbReference type="AlphaFoldDB" id="A0A6P7G369"/>
<dbReference type="GO" id="GO:0046592">
    <property type="term" value="F:polyamine oxidase activity"/>
    <property type="evidence" value="ECO:0007669"/>
    <property type="project" value="TreeGrafter"/>
</dbReference>
<dbReference type="FunCoup" id="A0A6P7G369">
    <property type="interactions" value="96"/>
</dbReference>
<evidence type="ECO:0000256" key="1">
    <source>
        <dbReference type="SAM" id="SignalP"/>
    </source>
</evidence>
<dbReference type="InParanoid" id="A0A6P7G369"/>
<organism evidence="3">
    <name type="scientific">Diabrotica virgifera virgifera</name>
    <name type="common">western corn rootworm</name>
    <dbReference type="NCBI Taxonomy" id="50390"/>
    <lineage>
        <taxon>Eukaryota</taxon>
        <taxon>Metazoa</taxon>
        <taxon>Ecdysozoa</taxon>
        <taxon>Arthropoda</taxon>
        <taxon>Hexapoda</taxon>
        <taxon>Insecta</taxon>
        <taxon>Pterygota</taxon>
        <taxon>Neoptera</taxon>
        <taxon>Endopterygota</taxon>
        <taxon>Coleoptera</taxon>
        <taxon>Polyphaga</taxon>
        <taxon>Cucujiformia</taxon>
        <taxon>Chrysomeloidea</taxon>
        <taxon>Chrysomelidae</taxon>
        <taxon>Galerucinae</taxon>
        <taxon>Diabroticina</taxon>
        <taxon>Diabroticites</taxon>
        <taxon>Diabrotica</taxon>
    </lineage>
</organism>
<feature type="chain" id="PRO_5027907194" evidence="1">
    <location>
        <begin position="21"/>
        <end position="513"/>
    </location>
</feature>
<dbReference type="PANTHER" id="PTHR10742:SF398">
    <property type="entry name" value="AMINE OXIDASE DOMAIN-CONTAINING PROTEIN-RELATED"/>
    <property type="match status" value="1"/>
</dbReference>
<dbReference type="PANTHER" id="PTHR10742">
    <property type="entry name" value="FLAVIN MONOAMINE OXIDASE"/>
    <property type="match status" value="1"/>
</dbReference>
<dbReference type="KEGG" id="dvv:114337201"/>